<dbReference type="SUPFAM" id="SSF53335">
    <property type="entry name" value="S-adenosyl-L-methionine-dependent methyltransferases"/>
    <property type="match status" value="1"/>
</dbReference>
<evidence type="ECO:0000313" key="3">
    <source>
        <dbReference type="Proteomes" id="UP000001027"/>
    </source>
</evidence>
<dbReference type="AlphaFoldDB" id="A0A0H3LP69"/>
<name>A0A0H3LP69_BORBR</name>
<accession>A0A0H3LP69</accession>
<feature type="signal peptide" evidence="1">
    <location>
        <begin position="1"/>
        <end position="20"/>
    </location>
</feature>
<dbReference type="eggNOG" id="COG2226">
    <property type="taxonomic scope" value="Bacteria"/>
</dbReference>
<dbReference type="KEGG" id="bbr:BB2794"/>
<dbReference type="InterPro" id="IPR029063">
    <property type="entry name" value="SAM-dependent_MTases_sf"/>
</dbReference>
<protein>
    <recommendedName>
        <fullName evidence="4">Class I SAM-dependent methyltransferase</fullName>
    </recommendedName>
</protein>
<evidence type="ECO:0008006" key="4">
    <source>
        <dbReference type="Google" id="ProtNLM"/>
    </source>
</evidence>
<evidence type="ECO:0000313" key="2">
    <source>
        <dbReference type="EMBL" id="CAE33286.1"/>
    </source>
</evidence>
<gene>
    <name evidence="2" type="ordered locus">BB2794</name>
</gene>
<dbReference type="EMBL" id="BX640445">
    <property type="protein sequence ID" value="CAE33286.1"/>
    <property type="molecule type" value="Genomic_DNA"/>
</dbReference>
<sequence length="206" mass="22946">MKKGRYAAKRLLFRISPAWAARRGVAFTLQAPSRQFLEAEVFSYINARAASLAHPAACLFIGVDKHNWHYPRLLSPAFHSIDCDPAHAVYGQPGLHVVGSALELDRHYRSAMFDFVIANGLLGFGIDTRGDCDRLLAQAHGVLAPGGLLVLGYNDTPERVPFRVEDTDGHALFEPHVPAIDGVHGCTHTVPDEFRHRYLFLRRPRN</sequence>
<dbReference type="Gene3D" id="3.40.50.150">
    <property type="entry name" value="Vaccinia Virus protein VP39"/>
    <property type="match status" value="1"/>
</dbReference>
<proteinExistence type="predicted"/>
<reference evidence="3" key="1">
    <citation type="journal article" date="2003" name="Nat. Genet.">
        <title>Comparative analysis of the genome sequences of Bordetella pertussis, Bordetella parapertussis and Bordetella bronchiseptica.</title>
        <authorList>
            <person name="Parkhill J."/>
            <person name="Sebaihia M."/>
            <person name="Preston A."/>
            <person name="Murphy L.D."/>
            <person name="Thomson N.R."/>
            <person name="Harris D.E."/>
            <person name="Holden M.T.G."/>
            <person name="Churcher C.M."/>
            <person name="Bentley S.D."/>
            <person name="Mungall K.L."/>
            <person name="Cerdeno-Tarraga A.-M."/>
            <person name="Temple L."/>
            <person name="James K.D."/>
            <person name="Harris B."/>
            <person name="Quail M.A."/>
            <person name="Achtman M."/>
            <person name="Atkin R."/>
            <person name="Baker S."/>
            <person name="Basham D."/>
            <person name="Bason N."/>
            <person name="Cherevach I."/>
            <person name="Chillingworth T."/>
            <person name="Collins M."/>
            <person name="Cronin A."/>
            <person name="Davis P."/>
            <person name="Doggett J."/>
            <person name="Feltwell T."/>
            <person name="Goble A."/>
            <person name="Hamlin N."/>
            <person name="Hauser H."/>
            <person name="Holroyd S."/>
            <person name="Jagels K."/>
            <person name="Leather S."/>
            <person name="Moule S."/>
            <person name="Norberczak H."/>
            <person name="O'Neil S."/>
            <person name="Ormond D."/>
            <person name="Price C."/>
            <person name="Rabbinowitsch E."/>
            <person name="Rutter S."/>
            <person name="Sanders M."/>
            <person name="Saunders D."/>
            <person name="Seeger K."/>
            <person name="Sharp S."/>
            <person name="Simmonds M."/>
            <person name="Skelton J."/>
            <person name="Squares R."/>
            <person name="Squares S."/>
            <person name="Stevens K."/>
            <person name="Unwin L."/>
            <person name="Whitehead S."/>
            <person name="Barrell B.G."/>
            <person name="Maskell D.J."/>
        </authorList>
    </citation>
    <scope>NUCLEOTIDE SEQUENCE [LARGE SCALE GENOMIC DNA]</scope>
    <source>
        <strain evidence="3">ATCC BAA-588 / NCTC 13252 / RB50</strain>
    </source>
</reference>
<dbReference type="Proteomes" id="UP000001027">
    <property type="component" value="Chromosome"/>
</dbReference>
<dbReference type="HOGENOM" id="CLU_115714_0_0_4"/>
<feature type="chain" id="PRO_5002614993" description="Class I SAM-dependent methyltransferase" evidence="1">
    <location>
        <begin position="21"/>
        <end position="206"/>
    </location>
</feature>
<keyword evidence="1" id="KW-0732">Signal</keyword>
<evidence type="ECO:0000256" key="1">
    <source>
        <dbReference type="SAM" id="SignalP"/>
    </source>
</evidence>
<organism evidence="2 3">
    <name type="scientific">Bordetella bronchiseptica (strain ATCC BAA-588 / NCTC 13252 / RB50)</name>
    <name type="common">Alcaligenes bronchisepticus</name>
    <dbReference type="NCBI Taxonomy" id="257310"/>
    <lineage>
        <taxon>Bacteria</taxon>
        <taxon>Pseudomonadati</taxon>
        <taxon>Pseudomonadota</taxon>
        <taxon>Betaproteobacteria</taxon>
        <taxon>Burkholderiales</taxon>
        <taxon>Alcaligenaceae</taxon>
        <taxon>Bordetella</taxon>
    </lineage>
</organism>